<feature type="compositionally biased region" description="Low complexity" evidence="1">
    <location>
        <begin position="51"/>
        <end position="66"/>
    </location>
</feature>
<feature type="region of interest" description="Disordered" evidence="1">
    <location>
        <begin position="539"/>
        <end position="560"/>
    </location>
</feature>
<comment type="caution">
    <text evidence="3">The sequence shown here is derived from an EMBL/GenBank/DDBJ whole genome shotgun (WGS) entry which is preliminary data.</text>
</comment>
<dbReference type="Proteomes" id="UP001152888">
    <property type="component" value="Unassembled WGS sequence"/>
</dbReference>
<reference evidence="3" key="1">
    <citation type="submission" date="2022-03" db="EMBL/GenBank/DDBJ databases">
        <authorList>
            <person name="Sayadi A."/>
        </authorList>
    </citation>
    <scope>NUCLEOTIDE SEQUENCE</scope>
</reference>
<dbReference type="PANTHER" id="PTHR47272">
    <property type="entry name" value="DDE_TNP_1_7 DOMAIN-CONTAINING PROTEIN"/>
    <property type="match status" value="1"/>
</dbReference>
<dbReference type="Pfam" id="PF13843">
    <property type="entry name" value="DDE_Tnp_1_7"/>
    <property type="match status" value="1"/>
</dbReference>
<sequence>MDPKIFYGKKEDVTVLVPDLDSEEDFDSDDSLLDETYKPTLLDYDGEDLLESSSGEESNADNQGNNNEERNNLGSWNEDDEIPLRQLRDKILRVSAVSVQGGVKNMKIKKAPLKWQSSNKEPSDLPTWKAQLPSQTSVETPLHYFYKLVDKELLEYIVEQTNLYAAQKDIGLNFCMDSKELEQFIGVCFYMSLITVPGTRRYWSSACRVSQVADVMPLRRWEQIKKFLHFADNSTLPVEPPDRLFKIRKLVESIRKNLRLIPMEQHLSVDEQIIPFKGRSSLKQYNPKKPKKWGYKIFCLAGASGIVYDFEFYCGATNQPENLPDISASSNIVIRLAENIPKHQNFLLFFDNWFCSPELQIELARNGIYSVGTIRENRVPSSGLPTDKSLKKQGRGSFEERITSCGSTKLKIVKWQDNKVVTLLSTFIGGYPVTTIKRFDRKNRQDVNIQCPSIILIYNKFMGGVDLIDSLLALYRTKIRSRKYYLRIFFHLMDMCVVISWLLYRRASDDCGVSKKHQMSLYDFKSDLAQSLCWVGKQNKRGRPSSSSQLPPVKKQKISSVRPNIDCRTDGMSHWPTYEQKTGRCKNGRCQKITKVMCTKCKCYLCFVPDRNCFTHFHT</sequence>
<evidence type="ECO:0000313" key="4">
    <source>
        <dbReference type="Proteomes" id="UP001152888"/>
    </source>
</evidence>
<proteinExistence type="predicted"/>
<feature type="region of interest" description="Disordered" evidence="1">
    <location>
        <begin position="20"/>
        <end position="77"/>
    </location>
</feature>
<feature type="domain" description="PiggyBac transposable element-derived protein" evidence="2">
    <location>
        <begin position="140"/>
        <end position="498"/>
    </location>
</feature>
<evidence type="ECO:0000259" key="2">
    <source>
        <dbReference type="Pfam" id="PF13843"/>
    </source>
</evidence>
<gene>
    <name evidence="3" type="ORF">ACAOBT_LOCUS18188</name>
</gene>
<dbReference type="InterPro" id="IPR029526">
    <property type="entry name" value="PGBD"/>
</dbReference>
<feature type="compositionally biased region" description="Acidic residues" evidence="1">
    <location>
        <begin position="20"/>
        <end position="33"/>
    </location>
</feature>
<evidence type="ECO:0000256" key="1">
    <source>
        <dbReference type="SAM" id="MobiDB-lite"/>
    </source>
</evidence>
<dbReference type="AlphaFoldDB" id="A0A9P0LBH1"/>
<organism evidence="3 4">
    <name type="scientific">Acanthoscelides obtectus</name>
    <name type="common">Bean weevil</name>
    <name type="synonym">Bruchus obtectus</name>
    <dbReference type="NCBI Taxonomy" id="200917"/>
    <lineage>
        <taxon>Eukaryota</taxon>
        <taxon>Metazoa</taxon>
        <taxon>Ecdysozoa</taxon>
        <taxon>Arthropoda</taxon>
        <taxon>Hexapoda</taxon>
        <taxon>Insecta</taxon>
        <taxon>Pterygota</taxon>
        <taxon>Neoptera</taxon>
        <taxon>Endopterygota</taxon>
        <taxon>Coleoptera</taxon>
        <taxon>Polyphaga</taxon>
        <taxon>Cucujiformia</taxon>
        <taxon>Chrysomeloidea</taxon>
        <taxon>Chrysomelidae</taxon>
        <taxon>Bruchinae</taxon>
        <taxon>Bruchini</taxon>
        <taxon>Acanthoscelides</taxon>
    </lineage>
</organism>
<dbReference type="PANTHER" id="PTHR47272:SF1">
    <property type="entry name" value="PIGGYBAC TRANSPOSABLE ELEMENT-DERIVED PROTEIN 3-LIKE"/>
    <property type="match status" value="1"/>
</dbReference>
<dbReference type="EMBL" id="CAKOFQ010007034">
    <property type="protein sequence ID" value="CAH1987954.1"/>
    <property type="molecule type" value="Genomic_DNA"/>
</dbReference>
<dbReference type="OrthoDB" id="6770812at2759"/>
<name>A0A9P0LBH1_ACAOB</name>
<keyword evidence="4" id="KW-1185">Reference proteome</keyword>
<protein>
    <recommendedName>
        <fullName evidence="2">PiggyBac transposable element-derived protein domain-containing protein</fullName>
    </recommendedName>
</protein>
<accession>A0A9P0LBH1</accession>
<evidence type="ECO:0000313" key="3">
    <source>
        <dbReference type="EMBL" id="CAH1987954.1"/>
    </source>
</evidence>